<reference evidence="3 4" key="1">
    <citation type="submission" date="2016-10" db="EMBL/GenBank/DDBJ databases">
        <authorList>
            <person name="de Groot N.N."/>
        </authorList>
    </citation>
    <scope>NUCLEOTIDE SEQUENCE [LARGE SCALE GENOMIC DNA]</scope>
    <source>
        <strain evidence="3 4">DSM 43067</strain>
    </source>
</reference>
<dbReference type="InterPro" id="IPR010520">
    <property type="entry name" value="FrsA-like"/>
</dbReference>
<dbReference type="RefSeq" id="WP_075023739.1">
    <property type="nucleotide sequence ID" value="NZ_FOVH01000016.1"/>
</dbReference>
<dbReference type="InterPro" id="IPR029058">
    <property type="entry name" value="AB_hydrolase_fold"/>
</dbReference>
<keyword evidence="4" id="KW-1185">Reference proteome</keyword>
<dbReference type="AlphaFoldDB" id="A0A1I5SB81"/>
<evidence type="ECO:0000313" key="4">
    <source>
        <dbReference type="Proteomes" id="UP000183413"/>
    </source>
</evidence>
<dbReference type="SUPFAM" id="SSF53474">
    <property type="entry name" value="alpha/beta-Hydrolases"/>
    <property type="match status" value="1"/>
</dbReference>
<accession>A0A1I5SB81</accession>
<dbReference type="STRING" id="1993.SAMN04489713_116110"/>
<dbReference type="EMBL" id="FOVH01000016">
    <property type="protein sequence ID" value="SFP68038.1"/>
    <property type="molecule type" value="Genomic_DNA"/>
</dbReference>
<dbReference type="PANTHER" id="PTHR22946">
    <property type="entry name" value="DIENELACTONE HYDROLASE DOMAIN-CONTAINING PROTEIN-RELATED"/>
    <property type="match status" value="1"/>
</dbReference>
<dbReference type="Pfam" id="PF06500">
    <property type="entry name" value="FrsA-like"/>
    <property type="match status" value="1"/>
</dbReference>
<dbReference type="Proteomes" id="UP000183413">
    <property type="component" value="Unassembled WGS sequence"/>
</dbReference>
<keyword evidence="2 3" id="KW-0378">Hydrolase</keyword>
<dbReference type="InterPro" id="IPR050261">
    <property type="entry name" value="FrsA_esterase"/>
</dbReference>
<evidence type="ECO:0000256" key="2">
    <source>
        <dbReference type="ARBA" id="ARBA00022801"/>
    </source>
</evidence>
<dbReference type="Gene3D" id="1.20.1440.110">
    <property type="entry name" value="acylaminoacyl peptidase"/>
    <property type="match status" value="1"/>
</dbReference>
<sequence length="407" mass="45660">MAHFFKKDTQFEFEFMRTMGQTSYGAAEIGECLATAARIVDGDYDSWHDEWFDTAQWLFDRTAGTESQHKVSARDAYLRCANYYRTAEFFLHGSPGDPRIHRTSKMSVESFHRAARLHDPEIETVEIPYGTGHLPAYFFRAAGESSTPKPTVVIHNGFDGTAEEIYSFGGRAGHDRGYHVLAFEGPGQGQVIRSQGLTFRPDWEHVVGPVVDYLETRDEVDAERIALIGISMGGALAPRAAAFERRLAAVVAWDGVYDMSTVALDFVLGELPDPREVLLDRLGAESDVELDEYIQRRISESGTARWFFDHGSWVMGTESPRMLLRRICDFNVRDGVAEQITCPVLVLEADEDMALGGQPAQLVQHLTAPHAHHVFTARRGGELHNQVDVMRYASSVIYDWLDTVLHS</sequence>
<name>A0A1I5SB81_9ACTN</name>
<dbReference type="eggNOG" id="COG1073">
    <property type="taxonomic scope" value="Bacteria"/>
</dbReference>
<evidence type="ECO:0000313" key="3">
    <source>
        <dbReference type="EMBL" id="SFP68038.1"/>
    </source>
</evidence>
<dbReference type="PANTHER" id="PTHR22946:SF12">
    <property type="entry name" value="CONIDIAL PIGMENT BIOSYNTHESIS PROTEIN AYG1 (AFU_ORTHOLOGUE AFUA_2G17550)"/>
    <property type="match status" value="1"/>
</dbReference>
<evidence type="ECO:0000256" key="1">
    <source>
        <dbReference type="ARBA" id="ARBA00008645"/>
    </source>
</evidence>
<gene>
    <name evidence="3" type="ORF">SAMN04489713_116110</name>
</gene>
<organism evidence="3 4">
    <name type="scientific">Actinomadura madurae</name>
    <dbReference type="NCBI Taxonomy" id="1993"/>
    <lineage>
        <taxon>Bacteria</taxon>
        <taxon>Bacillati</taxon>
        <taxon>Actinomycetota</taxon>
        <taxon>Actinomycetes</taxon>
        <taxon>Streptosporangiales</taxon>
        <taxon>Thermomonosporaceae</taxon>
        <taxon>Actinomadura</taxon>
    </lineage>
</organism>
<dbReference type="Gene3D" id="3.40.50.1820">
    <property type="entry name" value="alpha/beta hydrolase"/>
    <property type="match status" value="1"/>
</dbReference>
<proteinExistence type="inferred from homology"/>
<comment type="similarity">
    <text evidence="1">Belongs to the AB hydrolase superfamily.</text>
</comment>
<dbReference type="InParanoid" id="A0A1I5SB81"/>
<protein>
    <submittedName>
        <fullName evidence="3">Lysophospholipase, alpha-beta hydrolase superfamily</fullName>
    </submittedName>
</protein>
<dbReference type="GO" id="GO:0016787">
    <property type="term" value="F:hydrolase activity"/>
    <property type="evidence" value="ECO:0007669"/>
    <property type="project" value="UniProtKB-KW"/>
</dbReference>